<dbReference type="CDD" id="cd06170">
    <property type="entry name" value="LuxR_C_like"/>
    <property type="match status" value="1"/>
</dbReference>
<dbReference type="PRINTS" id="PR00038">
    <property type="entry name" value="HTHLUXR"/>
</dbReference>
<name>A0ABM8Q4T7_9BACT</name>
<comment type="caution">
    <text evidence="3">The sequence shown here is derived from an EMBL/GenBank/DDBJ whole genome shotgun (WGS) entry which is preliminary data.</text>
</comment>
<dbReference type="Gene3D" id="1.10.10.10">
    <property type="entry name" value="Winged helix-like DNA-binding domain superfamily/Winged helix DNA-binding domain"/>
    <property type="match status" value="1"/>
</dbReference>
<dbReference type="Gene3D" id="3.40.50.2300">
    <property type="match status" value="1"/>
</dbReference>
<accession>A0ABM8Q4T7</accession>
<dbReference type="PANTHER" id="PTHR43214:SF43">
    <property type="entry name" value="TWO-COMPONENT RESPONSE REGULATOR"/>
    <property type="match status" value="1"/>
</dbReference>
<dbReference type="InterPro" id="IPR000792">
    <property type="entry name" value="Tscrpt_reg_LuxR_C"/>
</dbReference>
<evidence type="ECO:0000313" key="3">
    <source>
        <dbReference type="EMBL" id="CAD7287793.1"/>
    </source>
</evidence>
<dbReference type="PROSITE" id="PS00622">
    <property type="entry name" value="HTH_LUXR_1"/>
    <property type="match status" value="1"/>
</dbReference>
<reference evidence="3 4" key="1">
    <citation type="submission" date="2020-11" db="EMBL/GenBank/DDBJ databases">
        <authorList>
            <person name="Peeters C."/>
        </authorList>
    </citation>
    <scope>NUCLEOTIDE SEQUENCE [LARGE SCALE GENOMIC DNA]</scope>
    <source>
        <strain evidence="3 4">LMG 7974</strain>
    </source>
</reference>
<dbReference type="EMBL" id="CAJHOF010000005">
    <property type="protein sequence ID" value="CAD7287793.1"/>
    <property type="molecule type" value="Genomic_DNA"/>
</dbReference>
<gene>
    <name evidence="3" type="ORF">LMG7974_00676</name>
</gene>
<sequence>MKTVLFTKNNSLYNLWSGYKFKHDVNITSGKAEFLKQLNNKDVILGIDVDAVDNIVEFVKKTLQDFQDSKIFILANQPNFVQGKVLVSLGVKAYANSHMQEIHFNDAITTIKNGNIWLYPEFIQSMIQEIVFDSDVVKSNQNDIYDTLSSREKQITTLIQQGLSNKDISEKLGITQRTVKAHATSIYAKMGVKDRLSLVLAIQNLNV</sequence>
<keyword evidence="4" id="KW-1185">Reference proteome</keyword>
<protein>
    <recommendedName>
        <fullName evidence="2">HTH luxR-type domain-containing protein</fullName>
    </recommendedName>
</protein>
<dbReference type="PANTHER" id="PTHR43214">
    <property type="entry name" value="TWO-COMPONENT RESPONSE REGULATOR"/>
    <property type="match status" value="1"/>
</dbReference>
<keyword evidence="1" id="KW-0238">DNA-binding</keyword>
<dbReference type="InterPro" id="IPR036388">
    <property type="entry name" value="WH-like_DNA-bd_sf"/>
</dbReference>
<dbReference type="Pfam" id="PF00196">
    <property type="entry name" value="GerE"/>
    <property type="match status" value="1"/>
</dbReference>
<dbReference type="PROSITE" id="PS50043">
    <property type="entry name" value="HTH_LUXR_2"/>
    <property type="match status" value="1"/>
</dbReference>
<evidence type="ECO:0000256" key="1">
    <source>
        <dbReference type="ARBA" id="ARBA00023125"/>
    </source>
</evidence>
<organism evidence="3 4">
    <name type="scientific">Campylobacter majalis</name>
    <dbReference type="NCBI Taxonomy" id="2790656"/>
    <lineage>
        <taxon>Bacteria</taxon>
        <taxon>Pseudomonadati</taxon>
        <taxon>Campylobacterota</taxon>
        <taxon>Epsilonproteobacteria</taxon>
        <taxon>Campylobacterales</taxon>
        <taxon>Campylobacteraceae</taxon>
        <taxon>Campylobacter</taxon>
    </lineage>
</organism>
<dbReference type="InterPro" id="IPR039420">
    <property type="entry name" value="WalR-like"/>
</dbReference>
<dbReference type="SMART" id="SM00421">
    <property type="entry name" value="HTH_LUXR"/>
    <property type="match status" value="1"/>
</dbReference>
<evidence type="ECO:0000313" key="4">
    <source>
        <dbReference type="Proteomes" id="UP000789803"/>
    </source>
</evidence>
<dbReference type="Proteomes" id="UP000789803">
    <property type="component" value="Unassembled WGS sequence"/>
</dbReference>
<dbReference type="InterPro" id="IPR016032">
    <property type="entry name" value="Sig_transdc_resp-reg_C-effctor"/>
</dbReference>
<dbReference type="SUPFAM" id="SSF46894">
    <property type="entry name" value="C-terminal effector domain of the bipartite response regulators"/>
    <property type="match status" value="1"/>
</dbReference>
<dbReference type="RefSeq" id="WP_229932494.1">
    <property type="nucleotide sequence ID" value="NZ_CAJHOF010000005.1"/>
</dbReference>
<proteinExistence type="predicted"/>
<feature type="domain" description="HTH luxR-type" evidence="2">
    <location>
        <begin position="141"/>
        <end position="206"/>
    </location>
</feature>
<evidence type="ECO:0000259" key="2">
    <source>
        <dbReference type="PROSITE" id="PS50043"/>
    </source>
</evidence>